<comment type="caution">
    <text evidence="1">The sequence shown here is derived from an EMBL/GenBank/DDBJ whole genome shotgun (WGS) entry which is preliminary data.</text>
</comment>
<evidence type="ECO:0000313" key="1">
    <source>
        <dbReference type="EMBL" id="MEA1079112.1"/>
    </source>
</evidence>
<sequence length="467" mass="51092">MDDWQGCLAPDCQAALVQARDGVSERGGAVVTVEDFLLALLDTCIELPRFLRRCGVDLDELVRTVQCEQPIITEVGGDGALSSQLIDWLARAREVSDSPWLDWGLLLRVLCVGVERLRDKAYVAVLEQVSQWPGNAADSLPRGIEHRSDAPLVVTDADWLALAEDVAVITATADRALVWIQGERGTGKSCWLQVMLAALERDYVELDLRRPAELLANHAPAMPAEQVGPDGPWPLLVLDNLSPSELMALMDSPNSLALELVLNWRGPLLLLGPAKNPGEGEQLAARLGCQYETFGMPGSSALQREAILTAKQAAIEKRWNIELPLAVLRYAATRRSLLVSSPGGMLQWVERAAARLDLFARCGPMGAVALAGREETLRRQALVAMARSEDAEGRMGLLAQLELQRTALEVAWHERKQSGRLRRLSVTDLHQELERWLAARGGPVHYVLHCEHEEGESAGAGSGNLYS</sequence>
<keyword evidence="2" id="KW-1185">Reference proteome</keyword>
<organism evidence="1 2">
    <name type="scientific">Marinobacter qingdaonensis</name>
    <dbReference type="NCBI Taxonomy" id="3108486"/>
    <lineage>
        <taxon>Bacteria</taxon>
        <taxon>Pseudomonadati</taxon>
        <taxon>Pseudomonadota</taxon>
        <taxon>Gammaproteobacteria</taxon>
        <taxon>Pseudomonadales</taxon>
        <taxon>Marinobacteraceae</taxon>
        <taxon>Marinobacter</taxon>
    </lineage>
</organism>
<dbReference type="Proteomes" id="UP001305746">
    <property type="component" value="Unassembled WGS sequence"/>
</dbReference>
<dbReference type="RefSeq" id="WP_322853657.1">
    <property type="nucleotide sequence ID" value="NZ_JAYDCJ010000001.1"/>
</dbReference>
<proteinExistence type="predicted"/>
<protein>
    <recommendedName>
        <fullName evidence="3">Clp amino terminal domain-containing protein, pathogenicity island component</fullName>
    </recommendedName>
</protein>
<reference evidence="1 2" key="1">
    <citation type="submission" date="2023-12" db="EMBL/GenBank/DDBJ databases">
        <title>Marinobacter qingdaonensis sp. nov., isolated from the intertidal sediment of Qingdao, PR China.</title>
        <authorList>
            <person name="Li Y."/>
        </authorList>
    </citation>
    <scope>NUCLEOTIDE SEQUENCE [LARGE SCALE GENOMIC DNA]</scope>
    <source>
        <strain evidence="1 2">ASW11-75</strain>
    </source>
</reference>
<accession>A0ABU5NTQ7</accession>
<evidence type="ECO:0008006" key="3">
    <source>
        <dbReference type="Google" id="ProtNLM"/>
    </source>
</evidence>
<dbReference type="InterPro" id="IPR036628">
    <property type="entry name" value="Clp_N_dom_sf"/>
</dbReference>
<name>A0ABU5NTQ7_9GAMM</name>
<dbReference type="Gene3D" id="1.10.1780.10">
    <property type="entry name" value="Clp, N-terminal domain"/>
    <property type="match status" value="1"/>
</dbReference>
<dbReference type="EMBL" id="JAYDCJ010000001">
    <property type="protein sequence ID" value="MEA1079112.1"/>
    <property type="molecule type" value="Genomic_DNA"/>
</dbReference>
<evidence type="ECO:0000313" key="2">
    <source>
        <dbReference type="Proteomes" id="UP001305746"/>
    </source>
</evidence>
<gene>
    <name evidence="1" type="ORF">U5822_00425</name>
</gene>